<feature type="compositionally biased region" description="Polar residues" evidence="4">
    <location>
        <begin position="69"/>
        <end position="80"/>
    </location>
</feature>
<dbReference type="NCBIfam" id="TIGR03404">
    <property type="entry name" value="bicupin_oxalic"/>
    <property type="match status" value="1"/>
</dbReference>
<feature type="domain" description="Cupin type-1" evidence="6">
    <location>
        <begin position="162"/>
        <end position="297"/>
    </location>
</feature>
<keyword evidence="1 3" id="KW-0479">Metal-binding</keyword>
<evidence type="ECO:0000256" key="4">
    <source>
        <dbReference type="SAM" id="MobiDB-lite"/>
    </source>
</evidence>
<name>A0AA39WHF3_9PEZI</name>
<evidence type="ECO:0000256" key="5">
    <source>
        <dbReference type="SAM" id="SignalP"/>
    </source>
</evidence>
<proteinExistence type="predicted"/>
<feature type="binding site" evidence="3">
    <location>
        <position position="427"/>
    </location>
    <ligand>
        <name>Mn(2+)</name>
        <dbReference type="ChEBI" id="CHEBI:29035"/>
        <label>2</label>
    </ligand>
</feature>
<protein>
    <submittedName>
        <fullName evidence="7">Oxalate decarboxylase OxdD</fullName>
    </submittedName>
</protein>
<dbReference type="GO" id="GO:0033609">
    <property type="term" value="P:oxalate metabolic process"/>
    <property type="evidence" value="ECO:0007669"/>
    <property type="project" value="InterPro"/>
</dbReference>
<reference evidence="7" key="1">
    <citation type="submission" date="2023-06" db="EMBL/GenBank/DDBJ databases">
        <title>Multi-omics analyses reveal the molecular pathogenesis toolkit of Lasiodiplodia hormozganensis, a cross-kingdom pathogen.</title>
        <authorList>
            <person name="Felix C."/>
            <person name="Meneses R."/>
            <person name="Goncalves M.F.M."/>
            <person name="Tilleman L."/>
            <person name="Duarte A.S."/>
            <person name="Jorrin-Novo J.V."/>
            <person name="Van De Peer Y."/>
            <person name="Deforce D."/>
            <person name="Van Nieuwerburgh F."/>
            <person name="Esteves A.C."/>
            <person name="Alves A."/>
        </authorList>
    </citation>
    <scope>NUCLEOTIDE SEQUENCE</scope>
    <source>
        <strain evidence="7">CBS 339.90</strain>
    </source>
</reference>
<dbReference type="Proteomes" id="UP001175001">
    <property type="component" value="Unassembled WGS sequence"/>
</dbReference>
<dbReference type="CDD" id="cd20304">
    <property type="entry name" value="cupin_OxDC_N"/>
    <property type="match status" value="1"/>
</dbReference>
<evidence type="ECO:0000259" key="6">
    <source>
        <dbReference type="SMART" id="SM00835"/>
    </source>
</evidence>
<feature type="chain" id="PRO_5041434764" evidence="5">
    <location>
        <begin position="23"/>
        <end position="503"/>
    </location>
</feature>
<dbReference type="InterPro" id="IPR011051">
    <property type="entry name" value="RmlC_Cupin_sf"/>
</dbReference>
<comment type="caution">
    <text evidence="7">The sequence shown here is derived from an EMBL/GenBank/DDBJ whole genome shotgun (WGS) entry which is preliminary data.</text>
</comment>
<feature type="binding site" evidence="3">
    <location>
        <position position="200"/>
    </location>
    <ligand>
        <name>Mn(2+)</name>
        <dbReference type="ChEBI" id="CHEBI:29035"/>
        <label>1</label>
    </ligand>
</feature>
<evidence type="ECO:0000313" key="7">
    <source>
        <dbReference type="EMBL" id="KAK0615460.1"/>
    </source>
</evidence>
<dbReference type="Gene3D" id="2.60.120.10">
    <property type="entry name" value="Jelly Rolls"/>
    <property type="match status" value="2"/>
</dbReference>
<evidence type="ECO:0000256" key="3">
    <source>
        <dbReference type="PIRSR" id="PIRSR617774-2"/>
    </source>
</evidence>
<feature type="active site" description="Proton donor" evidence="2">
    <location>
        <position position="441"/>
    </location>
</feature>
<evidence type="ECO:0000256" key="1">
    <source>
        <dbReference type="ARBA" id="ARBA00022723"/>
    </source>
</evidence>
<comment type="cofactor">
    <cofactor evidence="3">
        <name>Mn(2+)</name>
        <dbReference type="ChEBI" id="CHEBI:29035"/>
    </cofactor>
    <text evidence="3">Binds 2 manganese ions per subunit.</text>
</comment>
<dbReference type="InterPro" id="IPR017774">
    <property type="entry name" value="Bicupin_oxalate_deCO2ase/Oxase"/>
</dbReference>
<evidence type="ECO:0000313" key="8">
    <source>
        <dbReference type="Proteomes" id="UP001175001"/>
    </source>
</evidence>
<dbReference type="PANTHER" id="PTHR35848:SF9">
    <property type="entry name" value="SLL1358 PROTEIN"/>
    <property type="match status" value="1"/>
</dbReference>
<feature type="binding site" evidence="3">
    <location>
        <position position="245"/>
    </location>
    <ligand>
        <name>Mn(2+)</name>
        <dbReference type="ChEBI" id="CHEBI:29035"/>
        <label>1</label>
    </ligand>
</feature>
<feature type="binding site" evidence="3">
    <location>
        <position position="388"/>
    </location>
    <ligand>
        <name>Mn(2+)</name>
        <dbReference type="ChEBI" id="CHEBI:29035"/>
        <label>2</label>
    </ligand>
</feature>
<dbReference type="InterPro" id="IPR014710">
    <property type="entry name" value="RmlC-like_jellyroll"/>
</dbReference>
<dbReference type="SUPFAM" id="SSF51182">
    <property type="entry name" value="RmlC-like cupins"/>
    <property type="match status" value="1"/>
</dbReference>
<dbReference type="EMBL" id="JAUJDW010000193">
    <property type="protein sequence ID" value="KAK0615460.1"/>
    <property type="molecule type" value="Genomic_DNA"/>
</dbReference>
<keyword evidence="3" id="KW-0464">Manganese</keyword>
<gene>
    <name evidence="7" type="primary">oxdD</name>
    <name evidence="7" type="ORF">DIS24_g11793</name>
</gene>
<keyword evidence="5" id="KW-0732">Signal</keyword>
<accession>A0AA39WHF3</accession>
<feature type="binding site" evidence="3">
    <location>
        <position position="202"/>
    </location>
    <ligand>
        <name>Mn(2+)</name>
        <dbReference type="ChEBI" id="CHEBI:29035"/>
        <label>1</label>
    </ligand>
</feature>
<dbReference type="InterPro" id="IPR051610">
    <property type="entry name" value="GPI/OXD"/>
</dbReference>
<dbReference type="GO" id="GO:0046872">
    <property type="term" value="F:metal ion binding"/>
    <property type="evidence" value="ECO:0007669"/>
    <property type="project" value="UniProtKB-KW"/>
</dbReference>
<dbReference type="PANTHER" id="PTHR35848">
    <property type="entry name" value="OXALATE-BINDING PROTEIN"/>
    <property type="match status" value="1"/>
</dbReference>
<feature type="compositionally biased region" description="Low complexity" evidence="4">
    <location>
        <begin position="41"/>
        <end position="64"/>
    </location>
</feature>
<dbReference type="CDD" id="cd20305">
    <property type="entry name" value="cupin_OxDC_C"/>
    <property type="match status" value="1"/>
</dbReference>
<feature type="signal peptide" evidence="5">
    <location>
        <begin position="1"/>
        <end position="22"/>
    </location>
</feature>
<feature type="binding site" evidence="3">
    <location>
        <position position="383"/>
    </location>
    <ligand>
        <name>Mn(2+)</name>
        <dbReference type="ChEBI" id="CHEBI:29035"/>
        <label>2</label>
    </ligand>
</feature>
<sequence>MRNHNFFASLLAAALLLSPSACLPAPPHSSDAGQYGGSGATSGSSGADSPGPPGASGSLRGPAALRGFNPSNPLSLQSTVIPPEDFELGPGQSLDPKLGVYIDLSKVKNPQPIRGGTTASTDPGPRTEAYDRLNSDIFAPPGTDSGDVPNAKWPLGLSHNRLGLKSSGWARQQNVNQMPVAKAMAGVDMRLEPNAYRELHWHKQNEWALVLNGSVRIASMEQNGQSFIDDLQEGDVWFFPAGEPHSIQALSNGCEFLLIFDDGTFSEDNTFLVSELFERNPLEVLAKNFRTNVDAFKNLPKGELYIFPGTPAPANISEQNSTGPAGSIPMEQSYSYHLSKQEPYRVPGGTVKIIDPKSFPIAKNFAAALFTVEPGAMRELHWHTTSDEWTYFISGQGRVTVYDAPEASATFDFSAGDVGYVPVPFSHYIENTGTEPLVYLEVLLADAYQDVSVAQWLGLTPAQVVKDHLGVDDEFIAKLPKTKQFILPGDKDLLETDFSDEQL</sequence>
<dbReference type="InterPro" id="IPR006045">
    <property type="entry name" value="Cupin_1"/>
</dbReference>
<keyword evidence="8" id="KW-1185">Reference proteome</keyword>
<feature type="domain" description="Cupin type-1" evidence="6">
    <location>
        <begin position="336"/>
        <end position="477"/>
    </location>
</feature>
<feature type="binding site" evidence="3">
    <location>
        <position position="206"/>
    </location>
    <ligand>
        <name>Mn(2+)</name>
        <dbReference type="ChEBI" id="CHEBI:29035"/>
        <label>1</label>
    </ligand>
</feature>
<feature type="region of interest" description="Disordered" evidence="4">
    <location>
        <begin position="27"/>
        <end position="92"/>
    </location>
</feature>
<feature type="binding site" evidence="3">
    <location>
        <position position="381"/>
    </location>
    <ligand>
        <name>Mn(2+)</name>
        <dbReference type="ChEBI" id="CHEBI:29035"/>
        <label>2</label>
    </ligand>
</feature>
<organism evidence="7 8">
    <name type="scientific">Lasiodiplodia hormozganensis</name>
    <dbReference type="NCBI Taxonomy" id="869390"/>
    <lineage>
        <taxon>Eukaryota</taxon>
        <taxon>Fungi</taxon>
        <taxon>Dikarya</taxon>
        <taxon>Ascomycota</taxon>
        <taxon>Pezizomycotina</taxon>
        <taxon>Dothideomycetes</taxon>
        <taxon>Dothideomycetes incertae sedis</taxon>
        <taxon>Botryosphaeriales</taxon>
        <taxon>Botryosphaeriaceae</taxon>
        <taxon>Lasiodiplodia</taxon>
    </lineage>
</organism>
<dbReference type="SMART" id="SM00835">
    <property type="entry name" value="Cupin_1"/>
    <property type="match status" value="2"/>
</dbReference>
<dbReference type="AlphaFoldDB" id="A0AA39WHF3"/>
<evidence type="ECO:0000256" key="2">
    <source>
        <dbReference type="PIRSR" id="PIRSR617774-1"/>
    </source>
</evidence>
<dbReference type="Pfam" id="PF00190">
    <property type="entry name" value="Cupin_1"/>
    <property type="match status" value="2"/>
</dbReference>